<gene>
    <name evidence="4" type="ORF">B9Z19DRAFT_973231</name>
</gene>
<feature type="region of interest" description="Disordered" evidence="3">
    <location>
        <begin position="43"/>
        <end position="176"/>
    </location>
</feature>
<dbReference type="GO" id="GO:0005634">
    <property type="term" value="C:nucleus"/>
    <property type="evidence" value="ECO:0007669"/>
    <property type="project" value="UniProtKB-SubCell"/>
</dbReference>
<organism evidence="4 5">
    <name type="scientific">Tuber borchii</name>
    <name type="common">White truffle</name>
    <dbReference type="NCBI Taxonomy" id="42251"/>
    <lineage>
        <taxon>Eukaryota</taxon>
        <taxon>Fungi</taxon>
        <taxon>Dikarya</taxon>
        <taxon>Ascomycota</taxon>
        <taxon>Pezizomycotina</taxon>
        <taxon>Pezizomycetes</taxon>
        <taxon>Pezizales</taxon>
        <taxon>Tuberaceae</taxon>
        <taxon>Tuber</taxon>
    </lineage>
</organism>
<keyword evidence="5" id="KW-1185">Reference proteome</keyword>
<feature type="compositionally biased region" description="Polar residues" evidence="3">
    <location>
        <begin position="80"/>
        <end position="92"/>
    </location>
</feature>
<evidence type="ECO:0000313" key="5">
    <source>
        <dbReference type="Proteomes" id="UP000244722"/>
    </source>
</evidence>
<evidence type="ECO:0000256" key="3">
    <source>
        <dbReference type="SAM" id="MobiDB-lite"/>
    </source>
</evidence>
<comment type="subcellular location">
    <subcellularLocation>
        <location evidence="1">Nucleus</location>
    </subcellularLocation>
</comment>
<proteinExistence type="predicted"/>
<evidence type="ECO:0000256" key="2">
    <source>
        <dbReference type="ARBA" id="ARBA00023242"/>
    </source>
</evidence>
<feature type="compositionally biased region" description="Polar residues" evidence="3">
    <location>
        <begin position="121"/>
        <end position="130"/>
    </location>
</feature>
<feature type="region of interest" description="Disordered" evidence="3">
    <location>
        <begin position="1"/>
        <end position="29"/>
    </location>
</feature>
<dbReference type="GO" id="GO:0003700">
    <property type="term" value="F:DNA-binding transcription factor activity"/>
    <property type="evidence" value="ECO:0007669"/>
    <property type="project" value="TreeGrafter"/>
</dbReference>
<dbReference type="Proteomes" id="UP000244722">
    <property type="component" value="Unassembled WGS sequence"/>
</dbReference>
<dbReference type="STRING" id="42251.A0A2T6ZZG8"/>
<name>A0A2T6ZZG8_TUBBO</name>
<evidence type="ECO:0000313" key="4">
    <source>
        <dbReference type="EMBL" id="PUU80863.1"/>
    </source>
</evidence>
<dbReference type="CDD" id="cd12148">
    <property type="entry name" value="fungal_TF_MHR"/>
    <property type="match status" value="1"/>
</dbReference>
<dbReference type="GO" id="GO:0045944">
    <property type="term" value="P:positive regulation of transcription by RNA polymerase II"/>
    <property type="evidence" value="ECO:0007669"/>
    <property type="project" value="TreeGrafter"/>
</dbReference>
<sequence length="734" mass="80738">NPSLHATNAKSAGCPAGVTRRILNGDPLKKPAWERHLSLLVKRSSPPLSSPEASIIASPTVSTATSQPSPSESGFGSPPAHQSQYGSSQDTTCMHEQRSSISPNSFSLNSPFLLPLDSPSHITSPSTQGQPGLLGPQHTGAFALTTSSDPDNRNGMLGASTEFDESTSADSASSLAPMSGLVPITSAPMQELMGIPSFGYAEPLYPPAIDNTIPTIAKEGPEENDEIEEVIRSGQNSQSDWMISPVYANSSSRSRSSRGEIFMSANDIFRRPAVTATSLEMLVLHFDKHTCGIMSVKDGPNENPWRTLIWPLAQDSPALYHAIASMTAFHMSGGKPGLRELRVEGMEHMRNSVRCLANDLRSGNTQSEAALATTLVLAFSEAFDRHTSTGIEHLRGAKVLIRRAVDEHSTSGADKVAHKRLGFLYNVWVYLDVLARLTSDEDEDEEPRLMNRPLTPISEIDPLLGCAATLFPLIGRVASLVQKVRGADQNTCDIISQGMEIKDQLEGWAPESRYDAPEDSSSNIEHCVKTAEAYRYATLLYLHQAVPELPSPGSRELARKVMLLIAEIPLASRSCIVHIYPLLAAGCEAVTEDERFWVKSRWEGMCSRMWIGNVSKAREVMEEVWDRRDKFWESQEAMQRYSLSPTDARFCSPTLDAPVYKRKVNPVGSEMEAYGWGRATLSENSGMRPKSMLAEYEMSVRGKLHWVGVMKDWRWEGEHPEQSTRQILLTANAR</sequence>
<evidence type="ECO:0000256" key="1">
    <source>
        <dbReference type="ARBA" id="ARBA00004123"/>
    </source>
</evidence>
<feature type="compositionally biased region" description="Polar residues" evidence="3">
    <location>
        <begin position="1"/>
        <end position="10"/>
    </location>
</feature>
<dbReference type="EMBL" id="NESQ01000054">
    <property type="protein sequence ID" value="PUU80863.1"/>
    <property type="molecule type" value="Genomic_DNA"/>
</dbReference>
<feature type="compositionally biased region" description="Low complexity" evidence="3">
    <location>
        <begin position="66"/>
        <end position="79"/>
    </location>
</feature>
<dbReference type="PANTHER" id="PTHR37534:SF47">
    <property type="entry name" value="ZN(2)-C6 FUNGAL-TYPE DOMAIN-CONTAINING PROTEIN"/>
    <property type="match status" value="1"/>
</dbReference>
<protein>
    <submittedName>
        <fullName evidence="4">Fungal-specific transcription factor domain-domain-containing protein</fullName>
    </submittedName>
</protein>
<accession>A0A2T6ZZG8</accession>
<dbReference type="InterPro" id="IPR021858">
    <property type="entry name" value="Fun_TF"/>
</dbReference>
<keyword evidence="2" id="KW-0539">Nucleus</keyword>
<dbReference type="Pfam" id="PF11951">
    <property type="entry name" value="Fungal_trans_2"/>
    <property type="match status" value="1"/>
</dbReference>
<reference evidence="4 5" key="1">
    <citation type="submission" date="2017-04" db="EMBL/GenBank/DDBJ databases">
        <title>Draft genome sequence of Tuber borchii Vittad., a whitish edible truffle.</title>
        <authorList>
            <consortium name="DOE Joint Genome Institute"/>
            <person name="Murat C."/>
            <person name="Kuo A."/>
            <person name="Barry K.W."/>
            <person name="Clum A."/>
            <person name="Dockter R.B."/>
            <person name="Fauchery L."/>
            <person name="Iotti M."/>
            <person name="Kohler A."/>
            <person name="Labutti K."/>
            <person name="Lindquist E.A."/>
            <person name="Lipzen A."/>
            <person name="Ohm R.A."/>
            <person name="Wang M."/>
            <person name="Grigoriev I.V."/>
            <person name="Zambonelli A."/>
            <person name="Martin F.M."/>
        </authorList>
    </citation>
    <scope>NUCLEOTIDE SEQUENCE [LARGE SCALE GENOMIC DNA]</scope>
    <source>
        <strain evidence="4 5">Tbo3840</strain>
    </source>
</reference>
<feature type="compositionally biased region" description="Low complexity" evidence="3">
    <location>
        <begin position="99"/>
        <end position="120"/>
    </location>
</feature>
<dbReference type="OrthoDB" id="3886144at2759"/>
<dbReference type="PANTHER" id="PTHR37534">
    <property type="entry name" value="TRANSCRIPTIONAL ACTIVATOR PROTEIN UGA3"/>
    <property type="match status" value="1"/>
</dbReference>
<dbReference type="GO" id="GO:0000976">
    <property type="term" value="F:transcription cis-regulatory region binding"/>
    <property type="evidence" value="ECO:0007669"/>
    <property type="project" value="TreeGrafter"/>
</dbReference>
<comment type="caution">
    <text evidence="4">The sequence shown here is derived from an EMBL/GenBank/DDBJ whole genome shotgun (WGS) entry which is preliminary data.</text>
</comment>
<dbReference type="AlphaFoldDB" id="A0A2T6ZZG8"/>
<feature type="non-terminal residue" evidence="4">
    <location>
        <position position="1"/>
    </location>
</feature>